<evidence type="ECO:0000313" key="7">
    <source>
        <dbReference type="Proteomes" id="UP000236290"/>
    </source>
</evidence>
<dbReference type="PANTHER" id="PTHR11426">
    <property type="entry name" value="HISTONE H3"/>
    <property type="match status" value="1"/>
</dbReference>
<dbReference type="EMBL" id="MTYI01000264">
    <property type="protein sequence ID" value="PNP47016.1"/>
    <property type="molecule type" value="Genomic_DNA"/>
</dbReference>
<dbReference type="InterPro" id="IPR007125">
    <property type="entry name" value="H2A/H2B/H3"/>
</dbReference>
<dbReference type="InterPro" id="IPR000164">
    <property type="entry name" value="Histone_H3/CENP-A"/>
</dbReference>
<comment type="subcellular location">
    <subcellularLocation>
        <location evidence="1">Chromosome</location>
    </subcellularLocation>
</comment>
<evidence type="ECO:0000256" key="4">
    <source>
        <dbReference type="ARBA" id="ARBA00023269"/>
    </source>
</evidence>
<comment type="similarity">
    <text evidence="2">Belongs to the histone H3 family.</text>
</comment>
<accession>A0A2K0TNA7</accession>
<evidence type="ECO:0000256" key="2">
    <source>
        <dbReference type="ARBA" id="ARBA00010343"/>
    </source>
</evidence>
<dbReference type="GO" id="GO:0000786">
    <property type="term" value="C:nucleosome"/>
    <property type="evidence" value="ECO:0007669"/>
    <property type="project" value="UniProtKB-KW"/>
</dbReference>
<sequence>MRCQVKQLAERVFNSWQIKSKQHTCRMGRMEKAARTSPSDDSRGKVAMVKQEGDEDPCKPLTAKATRKTIPRKGAARGSVIRRNPRRRYRLGTVALREVNKLQKKENLDIRKPLFAGLCQSIASEIGCRRIRFDKAATDALQIACEAFLVDYFTALKLTALHAKRVTVMLKDSTFLKELMNIFDLTPKTKSIRN</sequence>
<dbReference type="OrthoDB" id="420022at2759"/>
<dbReference type="GO" id="GO:0003677">
    <property type="term" value="F:DNA binding"/>
    <property type="evidence" value="ECO:0007669"/>
    <property type="project" value="InterPro"/>
</dbReference>
<dbReference type="AlphaFoldDB" id="A0A2K0TNA7"/>
<keyword evidence="4" id="KW-0238">DNA-binding</keyword>
<organism evidence="6 7">
    <name type="scientific">Trichoderma harzianum</name>
    <name type="common">Hypocrea lixii</name>
    <dbReference type="NCBI Taxonomy" id="5544"/>
    <lineage>
        <taxon>Eukaryota</taxon>
        <taxon>Fungi</taxon>
        <taxon>Dikarya</taxon>
        <taxon>Ascomycota</taxon>
        <taxon>Pezizomycotina</taxon>
        <taxon>Sordariomycetes</taxon>
        <taxon>Hypocreomycetidae</taxon>
        <taxon>Hypocreales</taxon>
        <taxon>Hypocreaceae</taxon>
        <taxon>Trichoderma</taxon>
    </lineage>
</organism>
<feature type="domain" description="Core Histone H2A/H2B/H3" evidence="5">
    <location>
        <begin position="92"/>
        <end position="172"/>
    </location>
</feature>
<dbReference type="InterPro" id="IPR009072">
    <property type="entry name" value="Histone-fold"/>
</dbReference>
<protein>
    <recommendedName>
        <fullName evidence="5">Core Histone H2A/H2B/H3 domain-containing protein</fullName>
    </recommendedName>
</protein>
<evidence type="ECO:0000313" key="6">
    <source>
        <dbReference type="EMBL" id="PNP47016.1"/>
    </source>
</evidence>
<proteinExistence type="inferred from homology"/>
<dbReference type="PRINTS" id="PR00622">
    <property type="entry name" value="HISTONEH3"/>
</dbReference>
<dbReference type="Pfam" id="PF00125">
    <property type="entry name" value="Histone"/>
    <property type="match status" value="1"/>
</dbReference>
<dbReference type="GO" id="GO:0030527">
    <property type="term" value="F:structural constituent of chromatin"/>
    <property type="evidence" value="ECO:0007669"/>
    <property type="project" value="InterPro"/>
</dbReference>
<dbReference type="SUPFAM" id="SSF47113">
    <property type="entry name" value="Histone-fold"/>
    <property type="match status" value="1"/>
</dbReference>
<reference evidence="6 7" key="1">
    <citation type="submission" date="2017-02" db="EMBL/GenBank/DDBJ databases">
        <title>Genomes of Trichoderma spp. with biocontrol activity.</title>
        <authorList>
            <person name="Gardiner D."/>
            <person name="Kazan K."/>
            <person name="Vos C."/>
            <person name="Harvey P."/>
        </authorList>
    </citation>
    <scope>NUCLEOTIDE SEQUENCE [LARGE SCALE GENOMIC DNA]</scope>
    <source>
        <strain evidence="6 7">Tr1</strain>
    </source>
</reference>
<keyword evidence="4" id="KW-0544">Nucleosome core</keyword>
<dbReference type="SMART" id="SM00428">
    <property type="entry name" value="H3"/>
    <property type="match status" value="1"/>
</dbReference>
<name>A0A2K0TNA7_TRIHA</name>
<dbReference type="Gene3D" id="1.10.20.10">
    <property type="entry name" value="Histone, subunit A"/>
    <property type="match status" value="1"/>
</dbReference>
<gene>
    <name evidence="6" type="ORF">THARTR1_10521</name>
</gene>
<evidence type="ECO:0000256" key="3">
    <source>
        <dbReference type="ARBA" id="ARBA00022454"/>
    </source>
</evidence>
<dbReference type="Proteomes" id="UP000236290">
    <property type="component" value="Unassembled WGS sequence"/>
</dbReference>
<comment type="caution">
    <text evidence="6">The sequence shown here is derived from an EMBL/GenBank/DDBJ whole genome shotgun (WGS) entry which is preliminary data.</text>
</comment>
<keyword evidence="3" id="KW-0158">Chromosome</keyword>
<evidence type="ECO:0000256" key="1">
    <source>
        <dbReference type="ARBA" id="ARBA00004286"/>
    </source>
</evidence>
<evidence type="ECO:0000259" key="5">
    <source>
        <dbReference type="Pfam" id="PF00125"/>
    </source>
</evidence>
<dbReference type="GO" id="GO:0046982">
    <property type="term" value="F:protein heterodimerization activity"/>
    <property type="evidence" value="ECO:0007669"/>
    <property type="project" value="InterPro"/>
</dbReference>